<protein>
    <submittedName>
        <fullName evidence="1">Uncharacterized protein</fullName>
    </submittedName>
</protein>
<dbReference type="Proteomes" id="UP001054945">
    <property type="component" value="Unassembled WGS sequence"/>
</dbReference>
<proteinExistence type="predicted"/>
<comment type="caution">
    <text evidence="1">The sequence shown here is derived from an EMBL/GenBank/DDBJ whole genome shotgun (WGS) entry which is preliminary data.</text>
</comment>
<keyword evidence="2" id="KW-1185">Reference proteome</keyword>
<dbReference type="EMBL" id="BPLR01016498">
    <property type="protein sequence ID" value="GIY84289.1"/>
    <property type="molecule type" value="Genomic_DNA"/>
</dbReference>
<evidence type="ECO:0000313" key="1">
    <source>
        <dbReference type="EMBL" id="GIY84289.1"/>
    </source>
</evidence>
<reference evidence="1 2" key="1">
    <citation type="submission" date="2021-06" db="EMBL/GenBank/DDBJ databases">
        <title>Caerostris extrusa draft genome.</title>
        <authorList>
            <person name="Kono N."/>
            <person name="Arakawa K."/>
        </authorList>
    </citation>
    <scope>NUCLEOTIDE SEQUENCE [LARGE SCALE GENOMIC DNA]</scope>
</reference>
<evidence type="ECO:0000313" key="2">
    <source>
        <dbReference type="Proteomes" id="UP001054945"/>
    </source>
</evidence>
<dbReference type="AlphaFoldDB" id="A0AAV4WRJ1"/>
<gene>
    <name evidence="1" type="ORF">CEXT_243361</name>
</gene>
<organism evidence="1 2">
    <name type="scientific">Caerostris extrusa</name>
    <name type="common">Bark spider</name>
    <name type="synonym">Caerostris bankana</name>
    <dbReference type="NCBI Taxonomy" id="172846"/>
    <lineage>
        <taxon>Eukaryota</taxon>
        <taxon>Metazoa</taxon>
        <taxon>Ecdysozoa</taxon>
        <taxon>Arthropoda</taxon>
        <taxon>Chelicerata</taxon>
        <taxon>Arachnida</taxon>
        <taxon>Araneae</taxon>
        <taxon>Araneomorphae</taxon>
        <taxon>Entelegynae</taxon>
        <taxon>Araneoidea</taxon>
        <taxon>Araneidae</taxon>
        <taxon>Caerostris</taxon>
    </lineage>
</organism>
<sequence>MKQKIGRGSFYARHDGLAGKLEAFPFGSSSRRVLIGQLSIEGPRDRNPASWCALSRRSSRVSNGLFDVVILQLSGRKVTVSFAVGVRSLLYNRSGYHQSGKDTQKIKKKI</sequence>
<accession>A0AAV4WRJ1</accession>
<name>A0AAV4WRJ1_CAEEX</name>